<dbReference type="PANTHER" id="PTHR21011">
    <property type="entry name" value="MITOCHONDRIAL 28S RIBOSOMAL PROTEIN S6"/>
    <property type="match status" value="1"/>
</dbReference>
<name>A0A0G0PVC9_9BACT</name>
<comment type="function">
    <text evidence="3">Binds together with bS18 to 16S ribosomal RNA.</text>
</comment>
<dbReference type="GO" id="GO:0070181">
    <property type="term" value="F:small ribosomal subunit rRNA binding"/>
    <property type="evidence" value="ECO:0007669"/>
    <property type="project" value="TreeGrafter"/>
</dbReference>
<dbReference type="GO" id="GO:0006412">
    <property type="term" value="P:translation"/>
    <property type="evidence" value="ECO:0007669"/>
    <property type="project" value="UniProtKB-UniRule"/>
</dbReference>
<dbReference type="Pfam" id="PF01250">
    <property type="entry name" value="Ribosomal_S6"/>
    <property type="match status" value="1"/>
</dbReference>
<accession>A0A0G0PVC9</accession>
<dbReference type="SUPFAM" id="SSF54995">
    <property type="entry name" value="Ribosomal protein S6"/>
    <property type="match status" value="1"/>
</dbReference>
<comment type="similarity">
    <text evidence="1 3">Belongs to the bacterial ribosomal protein bS6 family.</text>
</comment>
<sequence>MMNKYELTLILSVVLDTAGRKKLMEKLEKAVTDLKGHVENKEEWGKKSLAYTLKKSNEGYYFIYKVSLDGKGAKDLNDKLRNEENVLRSLLIKV</sequence>
<keyword evidence="3" id="KW-0687">Ribonucleoprotein</keyword>
<keyword evidence="3" id="KW-0694">RNA-binding</keyword>
<dbReference type="Proteomes" id="UP000034539">
    <property type="component" value="Unassembled WGS sequence"/>
</dbReference>
<dbReference type="Gene3D" id="3.30.70.60">
    <property type="match status" value="1"/>
</dbReference>
<dbReference type="InterPro" id="IPR020814">
    <property type="entry name" value="Ribosomal_S6_plastid/chlpt"/>
</dbReference>
<gene>
    <name evidence="3" type="primary">rpsF</name>
    <name evidence="4" type="ORF">UT63_C0058G0009</name>
</gene>
<dbReference type="PANTHER" id="PTHR21011:SF1">
    <property type="entry name" value="SMALL RIBOSOMAL SUBUNIT PROTEIN BS6M"/>
    <property type="match status" value="1"/>
</dbReference>
<comment type="caution">
    <text evidence="4">The sequence shown here is derived from an EMBL/GenBank/DDBJ whole genome shotgun (WGS) entry which is preliminary data.</text>
</comment>
<dbReference type="InterPro" id="IPR000529">
    <property type="entry name" value="Ribosomal_bS6"/>
</dbReference>
<dbReference type="GO" id="GO:0005840">
    <property type="term" value="C:ribosome"/>
    <property type="evidence" value="ECO:0007669"/>
    <property type="project" value="UniProtKB-KW"/>
</dbReference>
<dbReference type="GO" id="GO:0003735">
    <property type="term" value="F:structural constituent of ribosome"/>
    <property type="evidence" value="ECO:0007669"/>
    <property type="project" value="InterPro"/>
</dbReference>
<evidence type="ECO:0000313" key="4">
    <source>
        <dbReference type="EMBL" id="KKR31883.1"/>
    </source>
</evidence>
<dbReference type="AlphaFoldDB" id="A0A0G0PVC9"/>
<evidence type="ECO:0000313" key="5">
    <source>
        <dbReference type="Proteomes" id="UP000034539"/>
    </source>
</evidence>
<dbReference type="NCBIfam" id="TIGR00166">
    <property type="entry name" value="S6"/>
    <property type="match status" value="1"/>
</dbReference>
<keyword evidence="3 4" id="KW-0689">Ribosomal protein</keyword>
<dbReference type="GO" id="GO:0005737">
    <property type="term" value="C:cytoplasm"/>
    <property type="evidence" value="ECO:0007669"/>
    <property type="project" value="UniProtKB-ARBA"/>
</dbReference>
<reference evidence="4 5" key="1">
    <citation type="journal article" date="2015" name="Nature">
        <title>rRNA introns, odd ribosomes, and small enigmatic genomes across a large radiation of phyla.</title>
        <authorList>
            <person name="Brown C.T."/>
            <person name="Hug L.A."/>
            <person name="Thomas B.C."/>
            <person name="Sharon I."/>
            <person name="Castelle C.J."/>
            <person name="Singh A."/>
            <person name="Wilkins M.J."/>
            <person name="Williams K.H."/>
            <person name="Banfield J.F."/>
        </authorList>
    </citation>
    <scope>NUCLEOTIDE SEQUENCE [LARGE SCALE GENOMIC DNA]</scope>
</reference>
<dbReference type="EMBL" id="LBXN01000058">
    <property type="protein sequence ID" value="KKR31883.1"/>
    <property type="molecule type" value="Genomic_DNA"/>
</dbReference>
<dbReference type="HAMAP" id="MF_00360">
    <property type="entry name" value="Ribosomal_bS6"/>
    <property type="match status" value="1"/>
</dbReference>
<protein>
    <recommendedName>
        <fullName evidence="2 3">Small ribosomal subunit protein bS6</fullName>
    </recommendedName>
</protein>
<evidence type="ECO:0000256" key="2">
    <source>
        <dbReference type="ARBA" id="ARBA00035294"/>
    </source>
</evidence>
<evidence type="ECO:0000256" key="1">
    <source>
        <dbReference type="ARBA" id="ARBA00009512"/>
    </source>
</evidence>
<evidence type="ECO:0000256" key="3">
    <source>
        <dbReference type="HAMAP-Rule" id="MF_00360"/>
    </source>
</evidence>
<dbReference type="CDD" id="cd00473">
    <property type="entry name" value="bS6"/>
    <property type="match status" value="1"/>
</dbReference>
<keyword evidence="3" id="KW-0699">rRNA-binding</keyword>
<organism evidence="4 5">
    <name type="scientific">Candidatus Gottesmanbacteria bacterium GW2011_GWC2_39_8</name>
    <dbReference type="NCBI Taxonomy" id="1618450"/>
    <lineage>
        <taxon>Bacteria</taxon>
        <taxon>Candidatus Gottesmaniibacteriota</taxon>
    </lineage>
</organism>
<dbReference type="InterPro" id="IPR035980">
    <property type="entry name" value="Ribosomal_bS6_sf"/>
</dbReference>
<proteinExistence type="inferred from homology"/>
<dbReference type="GO" id="GO:1990904">
    <property type="term" value="C:ribonucleoprotein complex"/>
    <property type="evidence" value="ECO:0007669"/>
    <property type="project" value="UniProtKB-KW"/>
</dbReference>
<dbReference type="InterPro" id="IPR014717">
    <property type="entry name" value="Transl_elong_EF1B/ribsomal_bS6"/>
</dbReference>